<organism evidence="1 2">
    <name type="scientific">Clarias magur</name>
    <name type="common">Asian catfish</name>
    <name type="synonym">Macropteronotus magur</name>
    <dbReference type="NCBI Taxonomy" id="1594786"/>
    <lineage>
        <taxon>Eukaryota</taxon>
        <taxon>Metazoa</taxon>
        <taxon>Chordata</taxon>
        <taxon>Craniata</taxon>
        <taxon>Vertebrata</taxon>
        <taxon>Euteleostomi</taxon>
        <taxon>Actinopterygii</taxon>
        <taxon>Neopterygii</taxon>
        <taxon>Teleostei</taxon>
        <taxon>Ostariophysi</taxon>
        <taxon>Siluriformes</taxon>
        <taxon>Clariidae</taxon>
        <taxon>Clarias</taxon>
    </lineage>
</organism>
<keyword evidence="2" id="KW-1185">Reference proteome</keyword>
<gene>
    <name evidence="1" type="primary">gxcDD</name>
    <name evidence="1" type="ORF">DAT39_004466</name>
</gene>
<dbReference type="AlphaFoldDB" id="A0A8J4UFJ4"/>
<dbReference type="EMBL" id="QNUK01000040">
    <property type="protein sequence ID" value="KAF5905796.1"/>
    <property type="molecule type" value="Genomic_DNA"/>
</dbReference>
<proteinExistence type="predicted"/>
<name>A0A8J4UFJ4_CLAMG</name>
<evidence type="ECO:0000313" key="1">
    <source>
        <dbReference type="EMBL" id="KAF5905796.1"/>
    </source>
</evidence>
<dbReference type="Proteomes" id="UP000727407">
    <property type="component" value="Unassembled WGS sequence"/>
</dbReference>
<sequence length="80" mass="9102">MTFVEAVLITCMINCIYNVMVEQLEECSSVGGVGEQDHQSETYRIHDIIFLKSVTGRNLKPSKERLCGVSMKWAVGKRRH</sequence>
<evidence type="ECO:0000313" key="2">
    <source>
        <dbReference type="Proteomes" id="UP000727407"/>
    </source>
</evidence>
<protein>
    <submittedName>
        <fullName evidence="1">Guanine exchange factor for Rac 30</fullName>
    </submittedName>
</protein>
<comment type="caution">
    <text evidence="1">The sequence shown here is derived from an EMBL/GenBank/DDBJ whole genome shotgun (WGS) entry which is preliminary data.</text>
</comment>
<reference evidence="1" key="1">
    <citation type="submission" date="2020-07" db="EMBL/GenBank/DDBJ databases">
        <title>Clarias magur genome sequencing, assembly and annotation.</title>
        <authorList>
            <person name="Kushwaha B."/>
            <person name="Kumar R."/>
            <person name="Das P."/>
            <person name="Joshi C.G."/>
            <person name="Kumar D."/>
            <person name="Nagpure N.S."/>
            <person name="Pandey M."/>
            <person name="Agarwal S."/>
            <person name="Srivastava S."/>
            <person name="Singh M."/>
            <person name="Sahoo L."/>
            <person name="Jayasankar P."/>
            <person name="Meher P.K."/>
            <person name="Koringa P.G."/>
            <person name="Iquebal M.A."/>
            <person name="Das S.P."/>
            <person name="Bit A."/>
            <person name="Patnaik S."/>
            <person name="Patel N."/>
            <person name="Shah T.M."/>
            <person name="Hinsu A."/>
            <person name="Jena J.K."/>
        </authorList>
    </citation>
    <scope>NUCLEOTIDE SEQUENCE</scope>
    <source>
        <strain evidence="1">CIFAMagur01</strain>
        <tissue evidence="1">Testis</tissue>
    </source>
</reference>
<accession>A0A8J4UFJ4</accession>